<feature type="compositionally biased region" description="Basic and acidic residues" evidence="1">
    <location>
        <begin position="1"/>
        <end position="14"/>
    </location>
</feature>
<protein>
    <submittedName>
        <fullName evidence="2">Uncharacterized protein</fullName>
    </submittedName>
</protein>
<sequence>MKSEDQNQKAEIGGHEPPYTVDNSRRSFSKRGLVALPLLTLANRSAWANYCVASGFQSFAIAARLGQNLSHGTFTPPSGSGWKSAAGWLSQVTSVPGTAWPSNYLPTRIKVNGGGPIRYEIRNLSTGLWSGNYLATDPAIAKGFVSSLVPGSSDGRTIYTVLLANSAADKILLYKIATEFNKLISTSAIPFPNLTGEVFNINGVAMSDYEIFYSSCI</sequence>
<evidence type="ECO:0000313" key="2">
    <source>
        <dbReference type="EMBL" id="MCQ8102634.1"/>
    </source>
</evidence>
<name>A0ABT1TCX6_9GAMM</name>
<reference evidence="2 3" key="1">
    <citation type="submission" date="2022-07" db="EMBL/GenBank/DDBJ databases">
        <title>Methylomonas rivi sp. nov., Methylomonas rosea sp. nov., Methylomonas aureus sp. nov. and Methylomonas subterranea sp. nov., four novel methanotrophs isolated from a freshwater creek and the deep terrestrial subsurface.</title>
        <authorList>
            <person name="Abin C."/>
            <person name="Sankaranarayanan K."/>
            <person name="Garner C."/>
            <person name="Sindelar R."/>
            <person name="Kotary K."/>
            <person name="Garner R."/>
            <person name="Barclay S."/>
            <person name="Lawson P."/>
            <person name="Krumholz L."/>
        </authorList>
    </citation>
    <scope>NUCLEOTIDE SEQUENCE [LARGE SCALE GENOMIC DNA]</scope>
    <source>
        <strain evidence="2 3">SURF-2</strain>
    </source>
</reference>
<dbReference type="Proteomes" id="UP001524499">
    <property type="component" value="Unassembled WGS sequence"/>
</dbReference>
<evidence type="ECO:0000256" key="1">
    <source>
        <dbReference type="SAM" id="MobiDB-lite"/>
    </source>
</evidence>
<comment type="caution">
    <text evidence="2">The sequence shown here is derived from an EMBL/GenBank/DDBJ whole genome shotgun (WGS) entry which is preliminary data.</text>
</comment>
<evidence type="ECO:0000313" key="3">
    <source>
        <dbReference type="Proteomes" id="UP001524499"/>
    </source>
</evidence>
<gene>
    <name evidence="2" type="ORF">NP590_00845</name>
</gene>
<keyword evidence="3" id="KW-1185">Reference proteome</keyword>
<dbReference type="EMBL" id="JANIBJ010000001">
    <property type="protein sequence ID" value="MCQ8102634.1"/>
    <property type="molecule type" value="Genomic_DNA"/>
</dbReference>
<dbReference type="RefSeq" id="WP_256600242.1">
    <property type="nucleotide sequence ID" value="NZ_JANIBJ010000001.1"/>
</dbReference>
<proteinExistence type="predicted"/>
<feature type="region of interest" description="Disordered" evidence="1">
    <location>
        <begin position="1"/>
        <end position="23"/>
    </location>
</feature>
<accession>A0ABT1TCX6</accession>
<organism evidence="2 3">
    <name type="scientific">Methylomonas subterranea</name>
    <dbReference type="NCBI Taxonomy" id="2952225"/>
    <lineage>
        <taxon>Bacteria</taxon>
        <taxon>Pseudomonadati</taxon>
        <taxon>Pseudomonadota</taxon>
        <taxon>Gammaproteobacteria</taxon>
        <taxon>Methylococcales</taxon>
        <taxon>Methylococcaceae</taxon>
        <taxon>Methylomonas</taxon>
    </lineage>
</organism>